<name>A0A0G4NV32_PENC3</name>
<dbReference type="Gene3D" id="3.30.60.10">
    <property type="entry name" value="Endochitinase-like"/>
    <property type="match status" value="1"/>
</dbReference>
<sequence length="283" mass="29762">MYFLTFRQVSNADWIIGVAIDTTGDLASVQSSVHSWSNGKCATIPGTHGTVQKVTVVEEPLRSTSTNTTAVPDKLSKRSDCKTTTVSSRDSCAALATKCGISASDFTKYNTEKNLCSSLTPGQRVCCSAGSLPDIRPKPNSDGSCHSYKVQSGDTCAPIAAANGLTQAEIDKFNDGTTWGYAGDPPMPASLPGAEYGPIKPGTTKPTNGTALADLNQCPLNSYCDKWGQCGITPEFCTKSTSPTRNPGTAPAGQNGCISNCGTKIVKSQIAPTEFWNVGYYES</sequence>
<accession>A0A0G4NV32</accession>
<keyword evidence="1" id="KW-0147">Chitin-binding</keyword>
<dbReference type="PANTHER" id="PTHR47700">
    <property type="entry name" value="V CHITINASE, PUTATIVE (AFU_ORTHOLOGUE AFUA_6G13720)-RELATED"/>
    <property type="match status" value="1"/>
</dbReference>
<dbReference type="InterPro" id="IPR036779">
    <property type="entry name" value="LysM_dom_sf"/>
</dbReference>
<dbReference type="InterPro" id="IPR036861">
    <property type="entry name" value="Endochitinase-like_sf"/>
</dbReference>
<keyword evidence="2" id="KW-0843">Virulence</keyword>
<evidence type="ECO:0000256" key="1">
    <source>
        <dbReference type="ARBA" id="ARBA00022669"/>
    </source>
</evidence>
<evidence type="ECO:0000313" key="5">
    <source>
        <dbReference type="Proteomes" id="UP000053732"/>
    </source>
</evidence>
<dbReference type="AlphaFoldDB" id="A0A0G4NV32"/>
<dbReference type="Pfam" id="PF01476">
    <property type="entry name" value="LysM"/>
    <property type="match status" value="2"/>
</dbReference>
<keyword evidence="5" id="KW-1185">Reference proteome</keyword>
<dbReference type="SUPFAM" id="SSF54106">
    <property type="entry name" value="LysM domain"/>
    <property type="match status" value="2"/>
</dbReference>
<dbReference type="Proteomes" id="UP000053732">
    <property type="component" value="Unassembled WGS sequence"/>
</dbReference>
<dbReference type="Gene3D" id="3.10.350.10">
    <property type="entry name" value="LysM domain"/>
    <property type="match status" value="2"/>
</dbReference>
<dbReference type="EMBL" id="HG793134">
    <property type="protein sequence ID" value="CRL17931.1"/>
    <property type="molecule type" value="Genomic_DNA"/>
</dbReference>
<dbReference type="SMART" id="SM00257">
    <property type="entry name" value="LysM"/>
    <property type="match status" value="2"/>
</dbReference>
<dbReference type="STRING" id="1429867.A0A0G4NV32"/>
<dbReference type="InterPro" id="IPR018392">
    <property type="entry name" value="LysM"/>
</dbReference>
<gene>
    <name evidence="4" type="ORF">PCAMFM013_S001g000891</name>
</gene>
<dbReference type="SUPFAM" id="SSF57016">
    <property type="entry name" value="Plant lectins/antimicrobial peptides"/>
    <property type="match status" value="1"/>
</dbReference>
<evidence type="ECO:0000256" key="2">
    <source>
        <dbReference type="ARBA" id="ARBA00023026"/>
    </source>
</evidence>
<dbReference type="PROSITE" id="PS51782">
    <property type="entry name" value="LYSM"/>
    <property type="match status" value="1"/>
</dbReference>
<evidence type="ECO:0000313" key="4">
    <source>
        <dbReference type="EMBL" id="CRL17931.1"/>
    </source>
</evidence>
<evidence type="ECO:0000259" key="3">
    <source>
        <dbReference type="PROSITE" id="PS51782"/>
    </source>
</evidence>
<feature type="domain" description="LysM" evidence="3">
    <location>
        <begin position="82"/>
        <end position="127"/>
    </location>
</feature>
<dbReference type="InterPro" id="IPR053214">
    <property type="entry name" value="LysM12-like"/>
</dbReference>
<protein>
    <submittedName>
        <fullName evidence="4">Chitin-binding, type 1</fullName>
    </submittedName>
</protein>
<reference evidence="4 5" key="1">
    <citation type="journal article" date="2014" name="Nat. Commun.">
        <title>Multiple recent horizontal transfers of a large genomic region in cheese making fungi.</title>
        <authorList>
            <person name="Cheeseman K."/>
            <person name="Ropars J."/>
            <person name="Renault P."/>
            <person name="Dupont J."/>
            <person name="Gouzy J."/>
            <person name="Branca A."/>
            <person name="Abraham A.L."/>
            <person name="Ceppi M."/>
            <person name="Conseiller E."/>
            <person name="Debuchy R."/>
            <person name="Malagnac F."/>
            <person name="Goarin A."/>
            <person name="Silar P."/>
            <person name="Lacoste S."/>
            <person name="Sallet E."/>
            <person name="Bensimon A."/>
            <person name="Giraud T."/>
            <person name="Brygoo Y."/>
        </authorList>
    </citation>
    <scope>NUCLEOTIDE SEQUENCE [LARGE SCALE GENOMIC DNA]</scope>
    <source>
        <strain evidence="5">FM 013</strain>
    </source>
</reference>
<dbReference type="GO" id="GO:0008061">
    <property type="term" value="F:chitin binding"/>
    <property type="evidence" value="ECO:0007669"/>
    <property type="project" value="UniProtKB-KW"/>
</dbReference>
<dbReference type="CDD" id="cd00118">
    <property type="entry name" value="LysM"/>
    <property type="match status" value="1"/>
</dbReference>
<dbReference type="PANTHER" id="PTHR47700:SF2">
    <property type="entry name" value="CHITINASE"/>
    <property type="match status" value="1"/>
</dbReference>
<organism evidence="4 5">
    <name type="scientific">Penicillium camemberti (strain FM 013)</name>
    <dbReference type="NCBI Taxonomy" id="1429867"/>
    <lineage>
        <taxon>Eukaryota</taxon>
        <taxon>Fungi</taxon>
        <taxon>Dikarya</taxon>
        <taxon>Ascomycota</taxon>
        <taxon>Pezizomycotina</taxon>
        <taxon>Eurotiomycetes</taxon>
        <taxon>Eurotiomycetidae</taxon>
        <taxon>Eurotiales</taxon>
        <taxon>Aspergillaceae</taxon>
        <taxon>Penicillium</taxon>
    </lineage>
</organism>
<proteinExistence type="predicted"/>